<reference evidence="2 3" key="1">
    <citation type="submission" date="2020-08" db="EMBL/GenBank/DDBJ databases">
        <title>Genome public.</title>
        <authorList>
            <person name="Liu C."/>
            <person name="Sun Q."/>
        </authorList>
    </citation>
    <scope>NUCLEOTIDE SEQUENCE [LARGE SCALE GENOMIC DNA]</scope>
    <source>
        <strain evidence="2 3">3_YM_SP_D4_24.mj</strain>
    </source>
</reference>
<evidence type="ECO:0000256" key="1">
    <source>
        <dbReference type="SAM" id="Phobius"/>
    </source>
</evidence>
<feature type="transmembrane region" description="Helical" evidence="1">
    <location>
        <begin position="231"/>
        <end position="250"/>
    </location>
</feature>
<keyword evidence="1" id="KW-0812">Transmembrane</keyword>
<evidence type="ECO:0000313" key="3">
    <source>
        <dbReference type="Proteomes" id="UP000661649"/>
    </source>
</evidence>
<organism evidence="2 3">
    <name type="scientific">Blautia stercoris</name>
    <dbReference type="NCBI Taxonomy" id="871664"/>
    <lineage>
        <taxon>Bacteria</taxon>
        <taxon>Bacillati</taxon>
        <taxon>Bacillota</taxon>
        <taxon>Clostridia</taxon>
        <taxon>Lachnospirales</taxon>
        <taxon>Lachnospiraceae</taxon>
        <taxon>Blautia</taxon>
    </lineage>
</organism>
<accession>A0ABR7PAP4</accession>
<proteinExistence type="predicted"/>
<evidence type="ECO:0000313" key="2">
    <source>
        <dbReference type="EMBL" id="MBC8628490.1"/>
    </source>
</evidence>
<keyword evidence="1" id="KW-0472">Membrane</keyword>
<dbReference type="Proteomes" id="UP000661649">
    <property type="component" value="Unassembled WGS sequence"/>
</dbReference>
<dbReference type="EMBL" id="JACRTP010000003">
    <property type="protein sequence ID" value="MBC8628490.1"/>
    <property type="molecule type" value="Genomic_DNA"/>
</dbReference>
<sequence>MEDEIYRWAQGAVEDENTNLQIDYSRAVKIYINTNIFEQEELTAENLQDTLDNAVYIWEVPVKVSEDRYVIVTVSRALPIDEELQQELLEDGTYTQEELEMELEKVGSWTIPTAGYDETKSDYIGKLDSVLGETFNKEDLDMVYFLGGTPKMRQPFGVVCREGKYQIVTLDVVTGESDISAFSSEESQELNENSIYSFEQVKEAIESMPEVDAESDIGGASALSTEKNKKVWIYGIAVLLVAGVLVGGVMRKKLKREK</sequence>
<comment type="caution">
    <text evidence="2">The sequence shown here is derived from an EMBL/GenBank/DDBJ whole genome shotgun (WGS) entry which is preliminary data.</text>
</comment>
<name>A0ABR7PAP4_9FIRM</name>
<evidence type="ECO:0008006" key="4">
    <source>
        <dbReference type="Google" id="ProtNLM"/>
    </source>
</evidence>
<gene>
    <name evidence="2" type="ORF">H8712_07665</name>
</gene>
<keyword evidence="1" id="KW-1133">Transmembrane helix</keyword>
<protein>
    <recommendedName>
        <fullName evidence="4">DUF4340 domain-containing protein</fullName>
    </recommendedName>
</protein>
<keyword evidence="3" id="KW-1185">Reference proteome</keyword>